<proteinExistence type="inferred from homology"/>
<dbReference type="SMART" id="SM00478">
    <property type="entry name" value="ENDO3c"/>
    <property type="match status" value="1"/>
</dbReference>
<evidence type="ECO:0000256" key="13">
    <source>
        <dbReference type="ARBA" id="ARBA00073127"/>
    </source>
</evidence>
<evidence type="ECO:0000313" key="16">
    <source>
        <dbReference type="EMBL" id="VTT78685.1"/>
    </source>
</evidence>
<dbReference type="PANTHER" id="PTHR10242">
    <property type="entry name" value="8-OXOGUANINE DNA GLYCOSYLASE"/>
    <property type="match status" value="1"/>
</dbReference>
<sequence length="396" mass="44865">MSVVGKTDWHKLPVTLGELCINTTLRCGQSFRWQQINHEWTCTLHGRLLHLKQDSTHLHYRVTFPAPKPLTRAPNNTEALLRHYFNLDTSLEPLYKQWSDADANFRKRAPQFKGVRILGQDAWETLICFICSSNNNITRISQMVHKLCQNYGPLIAYMGDEPFHDFPSPQDLTGDDVESHLRELGFGYRAKYIAETARMVANEKPETWLESLRNPDLPGFNTTPVPKEKHASYKEALAQLLTLKGVGPKVADCVCLMGLGWGEAVPVDTHVWQIAQRDYKFGKPKAKTLNKATYEAVGDHFRSLWGPFAGWAHSVLFTADLREFAAQAAKEEDEPTVIKLAAHGSTEHTRSKTKKTITITDSDTLVKEETPVIEPTDEQGLGEVKQMRRSKRVRTS</sequence>
<dbReference type="GO" id="GO:0140078">
    <property type="term" value="F:class I DNA-(apurinic or apyrimidinic site) endonuclease activity"/>
    <property type="evidence" value="ECO:0007669"/>
    <property type="project" value="UniProtKB-EC"/>
</dbReference>
<dbReference type="OrthoDB" id="238681at2759"/>
<dbReference type="SUPFAM" id="SSF55945">
    <property type="entry name" value="TATA-box binding protein-like"/>
    <property type="match status" value="1"/>
</dbReference>
<evidence type="ECO:0000256" key="7">
    <source>
        <dbReference type="ARBA" id="ARBA00023239"/>
    </source>
</evidence>
<dbReference type="Gene3D" id="1.10.340.30">
    <property type="entry name" value="Hypothetical protein, domain 2"/>
    <property type="match status" value="1"/>
</dbReference>
<evidence type="ECO:0000256" key="12">
    <source>
        <dbReference type="ARBA" id="ARBA00044632"/>
    </source>
</evidence>
<evidence type="ECO:0000256" key="8">
    <source>
        <dbReference type="ARBA" id="ARBA00023242"/>
    </source>
</evidence>
<evidence type="ECO:0000256" key="14">
    <source>
        <dbReference type="SAM" id="MobiDB-lite"/>
    </source>
</evidence>
<comment type="similarity">
    <text evidence="2">Belongs to the type-1 OGG1 family.</text>
</comment>
<feature type="compositionally biased region" description="Basic residues" evidence="14">
    <location>
        <begin position="387"/>
        <end position="396"/>
    </location>
</feature>
<dbReference type="SUPFAM" id="SSF48150">
    <property type="entry name" value="DNA-glycosylase"/>
    <property type="match status" value="1"/>
</dbReference>
<dbReference type="AlphaFoldDB" id="A0A0J0A2E6"/>
<keyword evidence="6" id="KW-0234">DNA repair</keyword>
<dbReference type="InterPro" id="IPR003265">
    <property type="entry name" value="HhH-GPD_domain"/>
</dbReference>
<dbReference type="InterPro" id="IPR052054">
    <property type="entry name" value="Oxidative_DNA_repair_enzyme"/>
</dbReference>
<keyword evidence="9" id="KW-0511">Multifunctional enzyme</keyword>
<evidence type="ECO:0000313" key="17">
    <source>
        <dbReference type="Proteomes" id="UP000760494"/>
    </source>
</evidence>
<evidence type="ECO:0000259" key="15">
    <source>
        <dbReference type="SMART" id="SM00478"/>
    </source>
</evidence>
<dbReference type="eggNOG" id="KOG2875">
    <property type="taxonomic scope" value="Eukaryota"/>
</dbReference>
<dbReference type="GO" id="GO:0006285">
    <property type="term" value="P:base-excision repair, AP site formation"/>
    <property type="evidence" value="ECO:0007669"/>
    <property type="project" value="TreeGrafter"/>
</dbReference>
<comment type="caution">
    <text evidence="16">The sequence shown here is derived from an EMBL/GenBank/DDBJ whole genome shotgun (WGS) entry which is preliminary data.</text>
</comment>
<dbReference type="EC" id="4.2.99.18" evidence="3"/>
<keyword evidence="7" id="KW-0456">Lyase</keyword>
<dbReference type="InterPro" id="IPR012904">
    <property type="entry name" value="OGG_N"/>
</dbReference>
<dbReference type="GO" id="GO:0034039">
    <property type="term" value="F:8-oxo-7,8-dihydroguanine DNA N-glycosylase activity"/>
    <property type="evidence" value="ECO:0007669"/>
    <property type="project" value="TreeGrafter"/>
</dbReference>
<keyword evidence="4" id="KW-0227">DNA damage</keyword>
<keyword evidence="8" id="KW-0539">Nucleus</keyword>
<dbReference type="GO" id="GO:0006289">
    <property type="term" value="P:nucleotide-excision repair"/>
    <property type="evidence" value="ECO:0007669"/>
    <property type="project" value="InterPro"/>
</dbReference>
<feature type="domain" description="HhH-GPD" evidence="15">
    <location>
        <begin position="131"/>
        <end position="320"/>
    </location>
</feature>
<feature type="region of interest" description="Disordered" evidence="14">
    <location>
        <begin position="370"/>
        <end position="396"/>
    </location>
</feature>
<accession>A0A0J0A2E6</accession>
<evidence type="ECO:0000256" key="6">
    <source>
        <dbReference type="ARBA" id="ARBA00023204"/>
    </source>
</evidence>
<organism evidence="16 17">
    <name type="scientific">Fusarium fujikuroi</name>
    <name type="common">Bakanae and foot rot disease fungus</name>
    <name type="synonym">Gibberella fujikuroi</name>
    <dbReference type="NCBI Taxonomy" id="5127"/>
    <lineage>
        <taxon>Eukaryota</taxon>
        <taxon>Fungi</taxon>
        <taxon>Dikarya</taxon>
        <taxon>Ascomycota</taxon>
        <taxon>Pezizomycotina</taxon>
        <taxon>Sordariomycetes</taxon>
        <taxon>Hypocreomycetidae</taxon>
        <taxon>Hypocreales</taxon>
        <taxon>Nectriaceae</taxon>
        <taxon>Fusarium</taxon>
        <taxon>Fusarium fujikuroi species complex</taxon>
    </lineage>
</organism>
<protein>
    <recommendedName>
        <fullName evidence="13">N-glycosylase/DNA lyase</fullName>
        <ecNumber evidence="3">4.2.99.18</ecNumber>
    </recommendedName>
</protein>
<dbReference type="FunFam" id="1.10.340.30:FF:000006">
    <property type="entry name" value="N-glycosylase/DNA lyase isoform X2"/>
    <property type="match status" value="1"/>
</dbReference>
<evidence type="ECO:0000256" key="2">
    <source>
        <dbReference type="ARBA" id="ARBA00010679"/>
    </source>
</evidence>
<dbReference type="GO" id="GO:0003684">
    <property type="term" value="F:damaged DNA binding"/>
    <property type="evidence" value="ECO:0007669"/>
    <property type="project" value="InterPro"/>
</dbReference>
<evidence type="ECO:0000256" key="10">
    <source>
        <dbReference type="ARBA" id="ARBA00023295"/>
    </source>
</evidence>
<evidence type="ECO:0000256" key="5">
    <source>
        <dbReference type="ARBA" id="ARBA00022801"/>
    </source>
</evidence>
<dbReference type="InterPro" id="IPR023170">
    <property type="entry name" value="HhH_base_excis_C"/>
</dbReference>
<dbReference type="Gene3D" id="1.10.1670.10">
    <property type="entry name" value="Helix-hairpin-Helix base-excision DNA repair enzymes (C-terminal)"/>
    <property type="match status" value="1"/>
</dbReference>
<reference evidence="16" key="1">
    <citation type="submission" date="2019-05" db="EMBL/GenBank/DDBJ databases">
        <authorList>
            <person name="Piombo E."/>
        </authorList>
    </citation>
    <scope>NUCLEOTIDE SEQUENCE</scope>
    <source>
        <strain evidence="16">C2S</strain>
    </source>
</reference>
<comment type="catalytic activity">
    <reaction evidence="12">
        <text>2'-deoxyribonucleotide-(2'-deoxyribose 5'-phosphate)-2'-deoxyribonucleotide-DNA = a 3'-end 2'-deoxyribonucleotide-(2,3-dehydro-2,3-deoxyribose 5'-phosphate)-DNA + a 5'-end 5'-phospho-2'-deoxyribonucleoside-DNA + H(+)</text>
        <dbReference type="Rhea" id="RHEA:66592"/>
        <dbReference type="Rhea" id="RHEA-COMP:13180"/>
        <dbReference type="Rhea" id="RHEA-COMP:16897"/>
        <dbReference type="Rhea" id="RHEA-COMP:17067"/>
        <dbReference type="ChEBI" id="CHEBI:15378"/>
        <dbReference type="ChEBI" id="CHEBI:136412"/>
        <dbReference type="ChEBI" id="CHEBI:157695"/>
        <dbReference type="ChEBI" id="CHEBI:167181"/>
        <dbReference type="EC" id="4.2.99.18"/>
    </reaction>
</comment>
<evidence type="ECO:0000256" key="4">
    <source>
        <dbReference type="ARBA" id="ARBA00022763"/>
    </source>
</evidence>
<dbReference type="EMBL" id="CABFJX010000394">
    <property type="protein sequence ID" value="VTT78685.1"/>
    <property type="molecule type" value="Genomic_DNA"/>
</dbReference>
<evidence type="ECO:0000256" key="9">
    <source>
        <dbReference type="ARBA" id="ARBA00023268"/>
    </source>
</evidence>
<comment type="function">
    <text evidence="11">DNA repair enzyme that incises DNA at 8-oxoG residues. Excises 7,8-dihydro-8-oxoguanine and 2,6-diamino-4-hydroxy-5-N-methylformamidopyrimidine (FAPY) from damaged DNA. Has a beta-lyase activity that nicks DNA 3' to the lesion.</text>
</comment>
<gene>
    <name evidence="16" type="ORF">C2S_11180</name>
</gene>
<dbReference type="GO" id="GO:0005634">
    <property type="term" value="C:nucleus"/>
    <property type="evidence" value="ECO:0007669"/>
    <property type="project" value="UniProtKB-SubCell"/>
</dbReference>
<dbReference type="PANTHER" id="PTHR10242:SF2">
    <property type="entry name" value="N-GLYCOSYLASE_DNA LYASE"/>
    <property type="match status" value="1"/>
</dbReference>
<comment type="subcellular location">
    <subcellularLocation>
        <location evidence="1">Nucleus</location>
    </subcellularLocation>
</comment>
<dbReference type="InterPro" id="IPR011257">
    <property type="entry name" value="DNA_glycosylase"/>
</dbReference>
<name>A0A0J0A2E6_FUSFU</name>
<keyword evidence="10" id="KW-0326">Glycosidase</keyword>
<dbReference type="CDD" id="cd00056">
    <property type="entry name" value="ENDO3c"/>
    <property type="match status" value="1"/>
</dbReference>
<evidence type="ECO:0000256" key="3">
    <source>
        <dbReference type="ARBA" id="ARBA00012720"/>
    </source>
</evidence>
<dbReference type="Pfam" id="PF00730">
    <property type="entry name" value="HhH-GPD"/>
    <property type="match status" value="1"/>
</dbReference>
<dbReference type="Pfam" id="PF07934">
    <property type="entry name" value="OGG_N"/>
    <property type="match status" value="1"/>
</dbReference>
<evidence type="ECO:0000256" key="11">
    <source>
        <dbReference type="ARBA" id="ARBA00025652"/>
    </source>
</evidence>
<evidence type="ECO:0000256" key="1">
    <source>
        <dbReference type="ARBA" id="ARBA00004123"/>
    </source>
</evidence>
<keyword evidence="5" id="KW-0378">Hydrolase</keyword>
<dbReference type="Gene3D" id="3.30.310.40">
    <property type="match status" value="1"/>
</dbReference>
<dbReference type="Proteomes" id="UP000760494">
    <property type="component" value="Unassembled WGS sequence"/>
</dbReference>
<dbReference type="FunFam" id="1.10.1670.10:FF:000005">
    <property type="entry name" value="N-glycosylase/DNA lyase OGG1"/>
    <property type="match status" value="1"/>
</dbReference>